<name>A0A271LDM2_9HYPH</name>
<organism evidence="1 2">
    <name type="scientific">Mesorhizobium temperatum</name>
    <dbReference type="NCBI Taxonomy" id="241416"/>
    <lineage>
        <taxon>Bacteria</taxon>
        <taxon>Pseudomonadati</taxon>
        <taxon>Pseudomonadota</taxon>
        <taxon>Alphaproteobacteria</taxon>
        <taxon>Hyphomicrobiales</taxon>
        <taxon>Phyllobacteriaceae</taxon>
        <taxon>Mesorhizobium</taxon>
    </lineage>
</organism>
<protein>
    <submittedName>
        <fullName evidence="1">Uncharacterized protein</fullName>
    </submittedName>
</protein>
<sequence>MLQAASPLPGAGESLLHLSGPSASIRQHQPRSCGLVLLGYSPKPYGSREPFGQLLSSLISNAHVVVIDHAPELDRAASQVPSIVERRTISVRCSFELVVGDEEIADTPFASRCFYILHPSN</sequence>
<gene>
    <name evidence="1" type="ORF">CIT26_29085</name>
</gene>
<dbReference type="EMBL" id="NPKJ01000068">
    <property type="protein sequence ID" value="PAQ06212.1"/>
    <property type="molecule type" value="Genomic_DNA"/>
</dbReference>
<dbReference type="AlphaFoldDB" id="A0A271LDM2"/>
<accession>A0A271LDM2</accession>
<dbReference type="Proteomes" id="UP000216442">
    <property type="component" value="Unassembled WGS sequence"/>
</dbReference>
<evidence type="ECO:0000313" key="2">
    <source>
        <dbReference type="Proteomes" id="UP000216442"/>
    </source>
</evidence>
<comment type="caution">
    <text evidence="1">The sequence shown here is derived from an EMBL/GenBank/DDBJ whole genome shotgun (WGS) entry which is preliminary data.</text>
</comment>
<keyword evidence="2" id="KW-1185">Reference proteome</keyword>
<dbReference type="OrthoDB" id="8354856at2"/>
<reference evidence="1 2" key="1">
    <citation type="submission" date="2017-08" db="EMBL/GenBank/DDBJ databases">
        <title>Mesorhizobium wenxinae sp. nov., a novel rhizobial species isolated from root nodules of chickpea (Cicer arietinum L.).</title>
        <authorList>
            <person name="Zhang J."/>
        </authorList>
    </citation>
    <scope>NUCLEOTIDE SEQUENCE [LARGE SCALE GENOMIC DNA]</scope>
    <source>
        <strain evidence="1 2">SDW018</strain>
    </source>
</reference>
<evidence type="ECO:0000313" key="1">
    <source>
        <dbReference type="EMBL" id="PAQ06212.1"/>
    </source>
</evidence>
<proteinExistence type="predicted"/>